<dbReference type="RefSeq" id="WP_379879753.1">
    <property type="nucleotide sequence ID" value="NZ_JBHPON010000001.1"/>
</dbReference>
<evidence type="ECO:0000256" key="5">
    <source>
        <dbReference type="SAM" id="MobiDB-lite"/>
    </source>
</evidence>
<evidence type="ECO:0000256" key="1">
    <source>
        <dbReference type="ARBA" id="ARBA00006295"/>
    </source>
</evidence>
<protein>
    <submittedName>
        <fullName evidence="7">ParB/RepB/Spo0J family partition protein</fullName>
    </submittedName>
</protein>
<evidence type="ECO:0000313" key="7">
    <source>
        <dbReference type="EMBL" id="MFC6034912.1"/>
    </source>
</evidence>
<keyword evidence="2" id="KW-0159">Chromosome partition</keyword>
<evidence type="ECO:0000256" key="2">
    <source>
        <dbReference type="ARBA" id="ARBA00022829"/>
    </source>
</evidence>
<dbReference type="CDD" id="cd16393">
    <property type="entry name" value="SPO0J_N"/>
    <property type="match status" value="1"/>
</dbReference>
<dbReference type="Gene3D" id="3.90.1530.30">
    <property type="match status" value="1"/>
</dbReference>
<dbReference type="InterPro" id="IPR003115">
    <property type="entry name" value="ParB_N"/>
</dbReference>
<organism evidence="7 8">
    <name type="scientific">Hyphococcus aureus</name>
    <dbReference type="NCBI Taxonomy" id="2666033"/>
    <lineage>
        <taxon>Bacteria</taxon>
        <taxon>Pseudomonadati</taxon>
        <taxon>Pseudomonadota</taxon>
        <taxon>Alphaproteobacteria</taxon>
        <taxon>Parvularculales</taxon>
        <taxon>Parvularculaceae</taxon>
        <taxon>Hyphococcus</taxon>
    </lineage>
</organism>
<dbReference type="EMBL" id="JBHPON010000001">
    <property type="protein sequence ID" value="MFC6034912.1"/>
    <property type="molecule type" value="Genomic_DNA"/>
</dbReference>
<accession>A0ABW1KY01</accession>
<dbReference type="Pfam" id="PF02195">
    <property type="entry name" value="ParB_N"/>
    <property type="match status" value="1"/>
</dbReference>
<dbReference type="Proteomes" id="UP001596116">
    <property type="component" value="Unassembled WGS sequence"/>
</dbReference>
<dbReference type="NCBIfam" id="TIGR00180">
    <property type="entry name" value="parB_part"/>
    <property type="match status" value="1"/>
</dbReference>
<dbReference type="Pfam" id="PF23552">
    <property type="entry name" value="ParB_C"/>
    <property type="match status" value="1"/>
</dbReference>
<dbReference type="Gene3D" id="1.10.10.2830">
    <property type="match status" value="1"/>
</dbReference>
<dbReference type="InterPro" id="IPR041468">
    <property type="entry name" value="HTH_ParB/Spo0J"/>
</dbReference>
<feature type="region of interest" description="Disordered" evidence="5">
    <location>
        <begin position="1"/>
        <end position="47"/>
    </location>
</feature>
<keyword evidence="3" id="KW-0238">DNA-binding</keyword>
<reference evidence="7 8" key="1">
    <citation type="submission" date="2024-09" db="EMBL/GenBank/DDBJ databases">
        <authorList>
            <person name="Zhang Z.-H."/>
        </authorList>
    </citation>
    <scope>NUCLEOTIDE SEQUENCE [LARGE SCALE GENOMIC DNA]</scope>
    <source>
        <strain evidence="7 8">HHTR114</strain>
    </source>
</reference>
<dbReference type="InterPro" id="IPR004437">
    <property type="entry name" value="ParB/RepB/Spo0J"/>
</dbReference>
<keyword evidence="8" id="KW-1185">Reference proteome</keyword>
<dbReference type="PANTHER" id="PTHR33375">
    <property type="entry name" value="CHROMOSOME-PARTITIONING PROTEIN PARB-RELATED"/>
    <property type="match status" value="1"/>
</dbReference>
<dbReference type="InterPro" id="IPR036086">
    <property type="entry name" value="ParB/Sulfiredoxin_sf"/>
</dbReference>
<feature type="domain" description="ParB-like N-terminal" evidence="6">
    <location>
        <begin position="47"/>
        <end position="137"/>
    </location>
</feature>
<feature type="region of interest" description="Disordered" evidence="5">
    <location>
        <begin position="244"/>
        <end position="269"/>
    </location>
</feature>
<evidence type="ECO:0000256" key="3">
    <source>
        <dbReference type="ARBA" id="ARBA00023125"/>
    </source>
</evidence>
<comment type="caution">
    <text evidence="7">The sequence shown here is derived from an EMBL/GenBank/DDBJ whole genome shotgun (WGS) entry which is preliminary data.</text>
</comment>
<evidence type="ECO:0000259" key="6">
    <source>
        <dbReference type="SMART" id="SM00470"/>
    </source>
</evidence>
<dbReference type="Pfam" id="PF17762">
    <property type="entry name" value="HTH_ParB"/>
    <property type="match status" value="1"/>
</dbReference>
<dbReference type="PANTHER" id="PTHR33375:SF1">
    <property type="entry name" value="CHROMOSOME-PARTITIONING PROTEIN PARB-RELATED"/>
    <property type="match status" value="1"/>
</dbReference>
<dbReference type="InterPro" id="IPR057240">
    <property type="entry name" value="ParB_dimer_C"/>
</dbReference>
<evidence type="ECO:0000313" key="8">
    <source>
        <dbReference type="Proteomes" id="UP001596116"/>
    </source>
</evidence>
<dbReference type="SMART" id="SM00470">
    <property type="entry name" value="ParB"/>
    <property type="match status" value="1"/>
</dbReference>
<comment type="function">
    <text evidence="4">Involved in chromosome partition. Localize to both poles of the predivisional cell following completion of DNA replication. Binds to the DNA origin of replication.</text>
</comment>
<dbReference type="SUPFAM" id="SSF110849">
    <property type="entry name" value="ParB/Sulfiredoxin"/>
    <property type="match status" value="1"/>
</dbReference>
<evidence type="ECO:0000256" key="4">
    <source>
        <dbReference type="ARBA" id="ARBA00025472"/>
    </source>
</evidence>
<gene>
    <name evidence="7" type="ORF">ACFMB1_05115</name>
</gene>
<sequence length="319" mass="33996">MAMAEKKKSNVKGLGRGLDALLGDAPSSHASARQPAGEAPAPAGPKRELPIEQLKPHADQPRRVFDKDAIEELANSIAAKGMLQPILVRPKGRDSYEIVAGERRWRAAQKAQLHKVPVIIRQLTDEETAEIALIENVQRVDLNPVEEAAAYARLSDVYGRTQEDIAKAVGKSRSHVANIMRLLGLPQKALDALSANAISMGHARALLGSSSPVQMLGIVLKGDLSVRETEKYIREAEAEIKGGAASGKAGDSGKSEAKSKASGGSKDADTRALERDLSAILGLDVAIEHSKKGAGSVTVNYLTLDQLDDICRRLMGAKV</sequence>
<comment type="similarity">
    <text evidence="1">Belongs to the ParB family.</text>
</comment>
<name>A0ABW1KY01_9PROT</name>
<dbReference type="InterPro" id="IPR050336">
    <property type="entry name" value="Chromosome_partition/occlusion"/>
</dbReference>
<proteinExistence type="inferred from homology"/>